<accession>A0A9W5X582</accession>
<dbReference type="PANTHER" id="PTHR47619">
    <property type="entry name" value="METALLO-HYDROLASE YYCJ-RELATED"/>
    <property type="match status" value="1"/>
</dbReference>
<protein>
    <submittedName>
        <fullName evidence="2">MBL fold metallo-hydrolase</fullName>
    </submittedName>
</protein>
<gene>
    <name evidence="2" type="ORF">GCM10011409_18730</name>
</gene>
<reference evidence="2" key="1">
    <citation type="journal article" date="2014" name="Int. J. Syst. Evol. Microbiol.">
        <title>Complete genome sequence of Corynebacterium casei LMG S-19264T (=DSM 44701T), isolated from a smear-ripened cheese.</title>
        <authorList>
            <consortium name="US DOE Joint Genome Institute (JGI-PGF)"/>
            <person name="Walter F."/>
            <person name="Albersmeier A."/>
            <person name="Kalinowski J."/>
            <person name="Ruckert C."/>
        </authorList>
    </citation>
    <scope>NUCLEOTIDE SEQUENCE</scope>
    <source>
        <strain evidence="2">CGMCC 1.15454</strain>
    </source>
</reference>
<sequence>MISIKTLASGSKGNCYHITDGSTPLLLECGIPFKLIRKALDFKTSNIAGVLVTHEHKDHCAGLKGVTRAGINCYMSTGTAEATGYLHHRIKTVQAKKKFEIGTWNVLPFDVQHDVSEPMGFLLQNKVGEKLLFATDTYYIRYSFPGLTHLLIECNYSMDILNENIASGRVHKGMKKRLIRSHFSLENVRDFLKANDLSKVKEIHLLHLSDSNSNEELFKREIQELTGKVVYVA</sequence>
<dbReference type="InterPro" id="IPR052533">
    <property type="entry name" value="WalJ/YycJ-like"/>
</dbReference>
<dbReference type="RefSeq" id="WP_188724999.1">
    <property type="nucleotide sequence ID" value="NZ_BMJD01000012.1"/>
</dbReference>
<evidence type="ECO:0000313" key="3">
    <source>
        <dbReference type="Proteomes" id="UP000621492"/>
    </source>
</evidence>
<evidence type="ECO:0000259" key="1">
    <source>
        <dbReference type="SMART" id="SM00849"/>
    </source>
</evidence>
<dbReference type="PANTHER" id="PTHR47619:SF1">
    <property type="entry name" value="EXODEOXYRIBONUCLEASE WALJ"/>
    <property type="match status" value="1"/>
</dbReference>
<dbReference type="InterPro" id="IPR036866">
    <property type="entry name" value="RibonucZ/Hydroxyglut_hydro"/>
</dbReference>
<dbReference type="SUPFAM" id="SSF56281">
    <property type="entry name" value="Metallo-hydrolase/oxidoreductase"/>
    <property type="match status" value="1"/>
</dbReference>
<dbReference type="AlphaFoldDB" id="A0A9W5X582"/>
<feature type="domain" description="Metallo-beta-lactamase" evidence="1">
    <location>
        <begin position="12"/>
        <end position="182"/>
    </location>
</feature>
<dbReference type="Pfam" id="PF12706">
    <property type="entry name" value="Lactamase_B_2"/>
    <property type="match status" value="1"/>
</dbReference>
<comment type="caution">
    <text evidence="2">The sequence shown here is derived from an EMBL/GenBank/DDBJ whole genome shotgun (WGS) entry which is preliminary data.</text>
</comment>
<dbReference type="InterPro" id="IPR001279">
    <property type="entry name" value="Metallo-B-lactamas"/>
</dbReference>
<name>A0A9W5X582_9BACI</name>
<dbReference type="Gene3D" id="3.60.15.10">
    <property type="entry name" value="Ribonuclease Z/Hydroxyacylglutathione hydrolase-like"/>
    <property type="match status" value="1"/>
</dbReference>
<dbReference type="Proteomes" id="UP000621492">
    <property type="component" value="Unassembled WGS sequence"/>
</dbReference>
<proteinExistence type="predicted"/>
<organism evidence="2 3">
    <name type="scientific">Lentibacillus populi</name>
    <dbReference type="NCBI Taxonomy" id="1827502"/>
    <lineage>
        <taxon>Bacteria</taxon>
        <taxon>Bacillati</taxon>
        <taxon>Bacillota</taxon>
        <taxon>Bacilli</taxon>
        <taxon>Bacillales</taxon>
        <taxon>Bacillaceae</taxon>
        <taxon>Lentibacillus</taxon>
    </lineage>
</organism>
<keyword evidence="3" id="KW-1185">Reference proteome</keyword>
<evidence type="ECO:0000313" key="2">
    <source>
        <dbReference type="EMBL" id="GGB41452.1"/>
    </source>
</evidence>
<dbReference type="EMBL" id="BMJD01000012">
    <property type="protein sequence ID" value="GGB41452.1"/>
    <property type="molecule type" value="Genomic_DNA"/>
</dbReference>
<reference evidence="2" key="2">
    <citation type="submission" date="2020-09" db="EMBL/GenBank/DDBJ databases">
        <authorList>
            <person name="Sun Q."/>
            <person name="Zhou Y."/>
        </authorList>
    </citation>
    <scope>NUCLEOTIDE SEQUENCE</scope>
    <source>
        <strain evidence="2">CGMCC 1.15454</strain>
    </source>
</reference>
<dbReference type="SMART" id="SM00849">
    <property type="entry name" value="Lactamase_B"/>
    <property type="match status" value="1"/>
</dbReference>